<dbReference type="InterPro" id="IPR001342">
    <property type="entry name" value="HDH_cat"/>
</dbReference>
<dbReference type="UniPathway" id="UPA00051">
    <property type="reaction ID" value="UER00465"/>
</dbReference>
<dbReference type="STRING" id="214095.RU97_GL000253"/>
<evidence type="ECO:0000256" key="13">
    <source>
        <dbReference type="PIRSR" id="PIRSR000098-2"/>
    </source>
</evidence>
<dbReference type="InterPro" id="IPR019811">
    <property type="entry name" value="HDH_CS"/>
</dbReference>
<evidence type="ECO:0000256" key="3">
    <source>
        <dbReference type="ARBA" id="ARBA00006753"/>
    </source>
</evidence>
<dbReference type="GO" id="GO:0004412">
    <property type="term" value="F:homoserine dehydrogenase activity"/>
    <property type="evidence" value="ECO:0007669"/>
    <property type="project" value="UniProtKB-EC"/>
</dbReference>
<dbReference type="SUPFAM" id="SSF55347">
    <property type="entry name" value="Glyceraldehyde-3-phosphate dehydrogenase-like, C-terminal domain"/>
    <property type="match status" value="1"/>
</dbReference>
<feature type="binding site" evidence="13">
    <location>
        <begin position="9"/>
        <end position="16"/>
    </location>
    <ligand>
        <name>NADP(+)</name>
        <dbReference type="ChEBI" id="CHEBI:58349"/>
    </ligand>
</feature>
<evidence type="ECO:0000256" key="10">
    <source>
        <dbReference type="ARBA" id="ARBA00023167"/>
    </source>
</evidence>
<keyword evidence="9" id="KW-0915">Sodium</keyword>
<name>A0A1L8RJS1_9ENTE</name>
<dbReference type="GO" id="GO:0009088">
    <property type="term" value="P:threonine biosynthetic process"/>
    <property type="evidence" value="ECO:0007669"/>
    <property type="project" value="UniProtKB-UniPathway"/>
</dbReference>
<dbReference type="PANTHER" id="PTHR43331">
    <property type="entry name" value="HOMOSERINE DEHYDROGENASE"/>
    <property type="match status" value="1"/>
</dbReference>
<dbReference type="InterPro" id="IPR016204">
    <property type="entry name" value="HDH"/>
</dbReference>
<evidence type="ECO:0000259" key="16">
    <source>
        <dbReference type="Pfam" id="PF00742"/>
    </source>
</evidence>
<evidence type="ECO:0000256" key="5">
    <source>
        <dbReference type="ARBA" id="ARBA00013376"/>
    </source>
</evidence>
<dbReference type="GO" id="GO:0050661">
    <property type="term" value="F:NADP binding"/>
    <property type="evidence" value="ECO:0007669"/>
    <property type="project" value="InterPro"/>
</dbReference>
<evidence type="ECO:0000256" key="6">
    <source>
        <dbReference type="ARBA" id="ARBA00022605"/>
    </source>
</evidence>
<keyword evidence="19" id="KW-1185">Reference proteome</keyword>
<feature type="active site" description="Proton donor" evidence="12">
    <location>
        <position position="203"/>
    </location>
</feature>
<proteinExistence type="inferred from homology"/>
<feature type="binding site" evidence="13">
    <location>
        <position position="188"/>
    </location>
    <ligand>
        <name>L-homoserine</name>
        <dbReference type="ChEBI" id="CHEBI:57476"/>
    </ligand>
</feature>
<dbReference type="EMBL" id="JXKH01000001">
    <property type="protein sequence ID" value="OJG20020.1"/>
    <property type="molecule type" value="Genomic_DNA"/>
</dbReference>
<dbReference type="UniPathway" id="UPA00050">
    <property type="reaction ID" value="UER00063"/>
</dbReference>
<dbReference type="Proteomes" id="UP000181884">
    <property type="component" value="Unassembled WGS sequence"/>
</dbReference>
<evidence type="ECO:0000256" key="12">
    <source>
        <dbReference type="PIRSR" id="PIRSR000098-1"/>
    </source>
</evidence>
<protein>
    <recommendedName>
        <fullName evidence="5 14">Homoserine dehydrogenase</fullName>
        <ecNumber evidence="4 14">1.1.1.3</ecNumber>
    </recommendedName>
</protein>
<feature type="domain" description="Aspartate/homoserine dehydrogenase NAD-binding" evidence="17">
    <location>
        <begin position="10"/>
        <end position="127"/>
    </location>
</feature>
<dbReference type="RefSeq" id="WP_067391836.1">
    <property type="nucleotide sequence ID" value="NZ_JXKH01000001.1"/>
</dbReference>
<evidence type="ECO:0000259" key="17">
    <source>
        <dbReference type="Pfam" id="PF03447"/>
    </source>
</evidence>
<reference evidence="18 19" key="1">
    <citation type="submission" date="2014-12" db="EMBL/GenBank/DDBJ databases">
        <title>Draft genome sequences of 29 type strains of Enterococci.</title>
        <authorList>
            <person name="Zhong Z."/>
            <person name="Sun Z."/>
            <person name="Liu W."/>
            <person name="Zhang W."/>
            <person name="Zhang H."/>
        </authorList>
    </citation>
    <scope>NUCLEOTIDE SEQUENCE [LARGE SCALE GENOMIC DNA]</scope>
    <source>
        <strain evidence="18 19">DSM 17029</strain>
    </source>
</reference>
<evidence type="ECO:0000256" key="2">
    <source>
        <dbReference type="ARBA" id="ARBA00005062"/>
    </source>
</evidence>
<dbReference type="NCBIfam" id="NF004976">
    <property type="entry name" value="PRK06349.1"/>
    <property type="match status" value="1"/>
</dbReference>
<feature type="binding site" evidence="13">
    <location>
        <position position="103"/>
    </location>
    <ligand>
        <name>NADPH</name>
        <dbReference type="ChEBI" id="CHEBI:57783"/>
    </ligand>
</feature>
<dbReference type="Gene3D" id="3.40.50.720">
    <property type="entry name" value="NAD(P)-binding Rossmann-like Domain"/>
    <property type="match status" value="1"/>
</dbReference>
<dbReference type="SUPFAM" id="SSF51735">
    <property type="entry name" value="NAD(P)-binding Rossmann-fold domains"/>
    <property type="match status" value="1"/>
</dbReference>
<dbReference type="InterPro" id="IPR036291">
    <property type="entry name" value="NAD(P)-bd_dom_sf"/>
</dbReference>
<keyword evidence="6 14" id="KW-0028">Amino-acid biosynthesis</keyword>
<gene>
    <name evidence="18" type="ORF">RU97_GL000253</name>
</gene>
<comment type="similarity">
    <text evidence="3 15">Belongs to the homoserine dehydrogenase family.</text>
</comment>
<dbReference type="EC" id="1.1.1.3" evidence="4 14"/>
<dbReference type="Gene3D" id="3.30.70.260">
    <property type="match status" value="1"/>
</dbReference>
<dbReference type="AlphaFoldDB" id="A0A1L8RJS1"/>
<comment type="caution">
    <text evidence="18">The sequence shown here is derived from an EMBL/GenBank/DDBJ whole genome shotgun (WGS) entry which is preliminary data.</text>
</comment>
<keyword evidence="7 14" id="KW-0791">Threonine biosynthesis</keyword>
<evidence type="ECO:0000256" key="9">
    <source>
        <dbReference type="ARBA" id="ARBA00023053"/>
    </source>
</evidence>
<dbReference type="PROSITE" id="PS01042">
    <property type="entry name" value="HOMOSER_DHGENASE"/>
    <property type="match status" value="1"/>
</dbReference>
<evidence type="ECO:0000256" key="14">
    <source>
        <dbReference type="RuleBase" id="RU000579"/>
    </source>
</evidence>
<evidence type="ECO:0000256" key="1">
    <source>
        <dbReference type="ARBA" id="ARBA00005056"/>
    </source>
</evidence>
<evidence type="ECO:0000256" key="15">
    <source>
        <dbReference type="RuleBase" id="RU004171"/>
    </source>
</evidence>
<sequence length="414" mass="44669">MTQLTIGLLGTGTVGTGLLNHLRDQTKSADYAQFTVKKALVRNIAAKQALAAQYQLELTTDIRDIVQDPTIDIVVELLGKIEPARQYIKMALENRKHVVTANKDLMALHGEELIALAQAQGCDLYYEASVAGGIPILRTLAESYPGDTIQMVQGIVNGTTNYMLTQMFAEGRQYEEALQQAQELGFAESDPTNDVDGIDAAYKMILLGEFAFGMTLPFSALKIAGIRQVTLADVQLADQLGYVIKLLGTVSETASGIYGEVMPTLVAKTAILAAVQQEFNAVAVTSQGIGSALYYGPGAGAMPTAASVVSDLLKIAQNQATANHGQPFNGYHRPLAISPKAERLARYYLALTPEADPTQLTTILDTIGISLRQLIEGERTVLLTEIISEVQLEELTTQLSSTRIQLHNIMKVEG</sequence>
<dbReference type="PIRSF" id="PIRSF000098">
    <property type="entry name" value="Homoser_dehydrog"/>
    <property type="match status" value="1"/>
</dbReference>
<evidence type="ECO:0000256" key="8">
    <source>
        <dbReference type="ARBA" id="ARBA00023002"/>
    </source>
</evidence>
<dbReference type="GO" id="GO:0009086">
    <property type="term" value="P:methionine biosynthetic process"/>
    <property type="evidence" value="ECO:0007669"/>
    <property type="project" value="UniProtKB-KW"/>
</dbReference>
<evidence type="ECO:0000256" key="7">
    <source>
        <dbReference type="ARBA" id="ARBA00022697"/>
    </source>
</evidence>
<dbReference type="Pfam" id="PF00742">
    <property type="entry name" value="Homoserine_dh"/>
    <property type="match status" value="1"/>
</dbReference>
<evidence type="ECO:0000313" key="19">
    <source>
        <dbReference type="Proteomes" id="UP000181884"/>
    </source>
</evidence>
<evidence type="ECO:0000256" key="11">
    <source>
        <dbReference type="ARBA" id="ARBA00048841"/>
    </source>
</evidence>
<accession>A0A1L8RJS1</accession>
<comment type="catalytic activity">
    <reaction evidence="11">
        <text>L-homoserine + NADP(+) = L-aspartate 4-semialdehyde + NADPH + H(+)</text>
        <dbReference type="Rhea" id="RHEA:15761"/>
        <dbReference type="ChEBI" id="CHEBI:15378"/>
        <dbReference type="ChEBI" id="CHEBI:57476"/>
        <dbReference type="ChEBI" id="CHEBI:57783"/>
        <dbReference type="ChEBI" id="CHEBI:58349"/>
        <dbReference type="ChEBI" id="CHEBI:537519"/>
        <dbReference type="EC" id="1.1.1.3"/>
    </reaction>
    <physiologicalReaction direction="right-to-left" evidence="11">
        <dbReference type="Rhea" id="RHEA:15763"/>
    </physiologicalReaction>
</comment>
<keyword evidence="10 14" id="KW-0486">Methionine biosynthesis</keyword>
<feature type="domain" description="Homoserine dehydrogenase catalytic" evidence="16">
    <location>
        <begin position="135"/>
        <end position="313"/>
    </location>
</feature>
<dbReference type="Gene3D" id="3.30.360.10">
    <property type="entry name" value="Dihydrodipicolinate Reductase, domain 2"/>
    <property type="match status" value="1"/>
</dbReference>
<keyword evidence="8 14" id="KW-0560">Oxidoreductase</keyword>
<dbReference type="Pfam" id="PF03447">
    <property type="entry name" value="NAD_binding_3"/>
    <property type="match status" value="1"/>
</dbReference>
<comment type="pathway">
    <text evidence="1 14">Amino-acid biosynthesis; L-threonine biosynthesis; L-threonine from L-aspartate: step 3/5.</text>
</comment>
<evidence type="ECO:0000313" key="18">
    <source>
        <dbReference type="EMBL" id="OJG20020.1"/>
    </source>
</evidence>
<dbReference type="FunFam" id="3.30.360.10:FF:000005">
    <property type="entry name" value="Homoserine dehydrogenase"/>
    <property type="match status" value="1"/>
</dbReference>
<keyword evidence="13 14" id="KW-0521">NADP</keyword>
<comment type="pathway">
    <text evidence="2 14">Amino-acid biosynthesis; L-methionine biosynthesis via de novo pathway; L-homoserine from L-aspartate: step 3/3.</text>
</comment>
<evidence type="ECO:0000256" key="4">
    <source>
        <dbReference type="ARBA" id="ARBA00013213"/>
    </source>
</evidence>
<organism evidence="18 19">
    <name type="scientific">Enterococcus canis</name>
    <dbReference type="NCBI Taxonomy" id="214095"/>
    <lineage>
        <taxon>Bacteria</taxon>
        <taxon>Bacillati</taxon>
        <taxon>Bacillota</taxon>
        <taxon>Bacilli</taxon>
        <taxon>Lactobacillales</taxon>
        <taxon>Enterococcaceae</taxon>
        <taxon>Enterococcus</taxon>
    </lineage>
</organism>
<dbReference type="PANTHER" id="PTHR43331:SF1">
    <property type="entry name" value="HOMOSERINE DEHYDROGENASE"/>
    <property type="match status" value="1"/>
</dbReference>
<dbReference type="InterPro" id="IPR005106">
    <property type="entry name" value="Asp/hSer_DH_NAD-bd"/>
</dbReference>